<dbReference type="KEGG" id="dae:Dtox_0162"/>
<reference evidence="1 2" key="1">
    <citation type="journal article" date="2009" name="Stand. Genomic Sci.">
        <title>Complete genome sequence of Desulfotomaculum acetoxidans type strain (5575).</title>
        <authorList>
            <person name="Spring S."/>
            <person name="Lapidus A."/>
            <person name="Schroder M."/>
            <person name="Gleim D."/>
            <person name="Sims D."/>
            <person name="Meincke L."/>
            <person name="Glavina Del Rio T."/>
            <person name="Tice H."/>
            <person name="Copeland A."/>
            <person name="Cheng J.F."/>
            <person name="Lucas S."/>
            <person name="Chen F."/>
            <person name="Nolan M."/>
            <person name="Bruce D."/>
            <person name="Goodwin L."/>
            <person name="Pitluck S."/>
            <person name="Ivanova N."/>
            <person name="Mavromatis K."/>
            <person name="Mikhailova N."/>
            <person name="Pati A."/>
            <person name="Chen A."/>
            <person name="Palaniappan K."/>
            <person name="Land M."/>
            <person name="Hauser L."/>
            <person name="Chang Y.J."/>
            <person name="Jeffries C.D."/>
            <person name="Chain P."/>
            <person name="Saunders E."/>
            <person name="Brettin T."/>
            <person name="Detter J.C."/>
            <person name="Goker M."/>
            <person name="Bristow J."/>
            <person name="Eisen J.A."/>
            <person name="Markowitz V."/>
            <person name="Hugenholtz P."/>
            <person name="Kyrpides N.C."/>
            <person name="Klenk H.P."/>
            <person name="Han C."/>
        </authorList>
    </citation>
    <scope>NUCLEOTIDE SEQUENCE [LARGE SCALE GENOMIC DNA]</scope>
    <source>
        <strain evidence="2">ATCC 49208 / DSM 771 / VKM B-1644</strain>
    </source>
</reference>
<accession>C8W2W1</accession>
<organism evidence="1 2">
    <name type="scientific">Desulfofarcimen acetoxidans (strain ATCC 49208 / DSM 771 / KCTC 5769 / VKM B-1644 / 5575)</name>
    <name type="common">Desulfotomaculum acetoxidans</name>
    <dbReference type="NCBI Taxonomy" id="485916"/>
    <lineage>
        <taxon>Bacteria</taxon>
        <taxon>Bacillati</taxon>
        <taxon>Bacillota</taxon>
        <taxon>Clostridia</taxon>
        <taxon>Eubacteriales</taxon>
        <taxon>Peptococcaceae</taxon>
        <taxon>Desulfofarcimen</taxon>
    </lineage>
</organism>
<sequence length="73" mass="8852">MCKSPLPKGRHKSQCYAYCIWYFRYRMSTAAEQILDTGNKIWIISFPEEKKKRLCRAVYILFSKDFRMEKFLS</sequence>
<name>C8W2W1_DESAS</name>
<dbReference type="HOGENOM" id="CLU_2698588_0_0_9"/>
<proteinExistence type="predicted"/>
<protein>
    <submittedName>
        <fullName evidence="1">Uncharacterized protein</fullName>
    </submittedName>
</protein>
<dbReference type="AlphaFoldDB" id="C8W2W1"/>
<dbReference type="Proteomes" id="UP000002217">
    <property type="component" value="Chromosome"/>
</dbReference>
<dbReference type="EMBL" id="CP001720">
    <property type="protein sequence ID" value="ACV61117.1"/>
    <property type="molecule type" value="Genomic_DNA"/>
</dbReference>
<gene>
    <name evidence="1" type="ordered locus">Dtox_0162</name>
</gene>
<evidence type="ECO:0000313" key="2">
    <source>
        <dbReference type="Proteomes" id="UP000002217"/>
    </source>
</evidence>
<keyword evidence="2" id="KW-1185">Reference proteome</keyword>
<evidence type="ECO:0000313" key="1">
    <source>
        <dbReference type="EMBL" id="ACV61117.1"/>
    </source>
</evidence>